<keyword evidence="3" id="KW-0808">Transferase</keyword>
<dbReference type="SUPFAM" id="SSF69572">
    <property type="entry name" value="Activating enzymes of the ubiquitin-like proteins"/>
    <property type="match status" value="1"/>
</dbReference>
<dbReference type="Gene3D" id="3.40.50.720">
    <property type="entry name" value="NAD(P)-binding Rossmann-like Domain"/>
    <property type="match status" value="1"/>
</dbReference>
<dbReference type="CDD" id="cd00757">
    <property type="entry name" value="ThiF_MoeB_HesA_family"/>
    <property type="match status" value="1"/>
</dbReference>
<dbReference type="Proteomes" id="UP000477651">
    <property type="component" value="Unassembled WGS sequence"/>
</dbReference>
<protein>
    <submittedName>
        <fullName evidence="3">Molybdopterin-synthase adenylyltransferase MoeB</fullName>
    </submittedName>
</protein>
<evidence type="ECO:0000313" key="3">
    <source>
        <dbReference type="EMBL" id="NEN76028.1"/>
    </source>
</evidence>
<dbReference type="GO" id="GO:0005829">
    <property type="term" value="C:cytosol"/>
    <property type="evidence" value="ECO:0007669"/>
    <property type="project" value="TreeGrafter"/>
</dbReference>
<dbReference type="FunFam" id="3.40.50.720:FF:000080">
    <property type="entry name" value="Thiazole biosynthesis adenylyltransferase ThiF"/>
    <property type="match status" value="1"/>
</dbReference>
<feature type="domain" description="THIF-type NAD/FAD binding fold" evidence="2">
    <location>
        <begin position="9"/>
        <end position="245"/>
    </location>
</feature>
<dbReference type="PANTHER" id="PTHR10953:SF102">
    <property type="entry name" value="ADENYLYLTRANSFERASE AND SULFURTRANSFERASE MOCS3"/>
    <property type="match status" value="1"/>
</dbReference>
<comment type="caution">
    <text evidence="3">The sequence shown here is derived from an EMBL/GenBank/DDBJ whole genome shotgun (WGS) entry which is preliminary data.</text>
</comment>
<evidence type="ECO:0000313" key="4">
    <source>
        <dbReference type="Proteomes" id="UP000477651"/>
    </source>
</evidence>
<dbReference type="GO" id="GO:0008641">
    <property type="term" value="F:ubiquitin-like modifier activating enzyme activity"/>
    <property type="evidence" value="ECO:0007669"/>
    <property type="project" value="InterPro"/>
</dbReference>
<reference evidence="3 4" key="1">
    <citation type="submission" date="2020-02" db="EMBL/GenBank/DDBJ databases">
        <title>Pelistega sp. NLN82 were isolated from wild rodents of the Hainan Island.</title>
        <authorList>
            <person name="Niu N."/>
            <person name="Zhou J."/>
        </authorList>
    </citation>
    <scope>NUCLEOTIDE SEQUENCE [LARGE SCALE GENOMIC DNA]</scope>
    <source>
        <strain evidence="3 4">NLN82</strain>
    </source>
</reference>
<gene>
    <name evidence="3" type="primary">moeB</name>
    <name evidence="3" type="ORF">F9B74_06780</name>
</gene>
<accession>A0A6L9Y875</accession>
<keyword evidence="4" id="KW-1185">Reference proteome</keyword>
<evidence type="ECO:0000259" key="2">
    <source>
        <dbReference type="Pfam" id="PF00899"/>
    </source>
</evidence>
<dbReference type="InterPro" id="IPR035985">
    <property type="entry name" value="Ubiquitin-activating_enz"/>
</dbReference>
<dbReference type="GO" id="GO:0008146">
    <property type="term" value="F:sulfotransferase activity"/>
    <property type="evidence" value="ECO:0007669"/>
    <property type="project" value="TreeGrafter"/>
</dbReference>
<dbReference type="GO" id="GO:0016779">
    <property type="term" value="F:nucleotidyltransferase activity"/>
    <property type="evidence" value="ECO:0007669"/>
    <property type="project" value="UniProtKB-KW"/>
</dbReference>
<comment type="similarity">
    <text evidence="1">Belongs to the HesA/MoeB/ThiF family.</text>
</comment>
<dbReference type="GO" id="GO:0004792">
    <property type="term" value="F:thiosulfate-cyanide sulfurtransferase activity"/>
    <property type="evidence" value="ECO:0007669"/>
    <property type="project" value="TreeGrafter"/>
</dbReference>
<name>A0A6L9Y875_9BURK</name>
<dbReference type="RefSeq" id="WP_163764549.1">
    <property type="nucleotide sequence ID" value="NZ_JAAGYR010000012.1"/>
</dbReference>
<dbReference type="PANTHER" id="PTHR10953">
    <property type="entry name" value="UBIQUITIN-ACTIVATING ENZYME E1"/>
    <property type="match status" value="1"/>
</dbReference>
<organism evidence="3 4">
    <name type="scientific">Pelistega ratti</name>
    <dbReference type="NCBI Taxonomy" id="2652177"/>
    <lineage>
        <taxon>Bacteria</taxon>
        <taxon>Pseudomonadati</taxon>
        <taxon>Pseudomonadota</taxon>
        <taxon>Betaproteobacteria</taxon>
        <taxon>Burkholderiales</taxon>
        <taxon>Alcaligenaceae</taxon>
        <taxon>Pelistega</taxon>
    </lineage>
</organism>
<evidence type="ECO:0000256" key="1">
    <source>
        <dbReference type="ARBA" id="ARBA00009919"/>
    </source>
</evidence>
<sequence length="250" mass="27321">MNDSQLLRYARHIMLDEFGFEGQEKLASSKVLIVGMGGLGSPAAMYLAAAGVGTLILADDDKVELSNLQRQIIHQTNSLGLMKVNSASHQLNALNPDIQIQTIAERMTEERAQVLLQTVDMVLDCSDNYDTRQVLNRLCFNAHIPLIAAAAIRWEGMVTSFDFRQQSSPCYACLFDPDDNLNPDNCATLGVVSPLLGVMGSMQALEAIKLLIGAGESLVGQLAMFKAKTSQWQYLKINKSPHCKVCSKSS</sequence>
<dbReference type="EMBL" id="JAAGYR010000012">
    <property type="protein sequence ID" value="NEN76028.1"/>
    <property type="molecule type" value="Genomic_DNA"/>
</dbReference>
<keyword evidence="3" id="KW-0548">Nucleotidyltransferase</keyword>
<dbReference type="NCBIfam" id="NF004281">
    <property type="entry name" value="PRK05690.1"/>
    <property type="match status" value="1"/>
</dbReference>
<dbReference type="AlphaFoldDB" id="A0A6L9Y875"/>
<dbReference type="Pfam" id="PF00899">
    <property type="entry name" value="ThiF"/>
    <property type="match status" value="1"/>
</dbReference>
<dbReference type="InterPro" id="IPR000594">
    <property type="entry name" value="ThiF_NAD_FAD-bd"/>
</dbReference>
<proteinExistence type="inferred from homology"/>
<dbReference type="InterPro" id="IPR045886">
    <property type="entry name" value="ThiF/MoeB/HesA"/>
</dbReference>